<evidence type="ECO:0000313" key="4">
    <source>
        <dbReference type="Proteomes" id="UP001160301"/>
    </source>
</evidence>
<feature type="chain" id="PRO_5045997840" description="Lipoprotein" evidence="2">
    <location>
        <begin position="25"/>
        <end position="467"/>
    </location>
</feature>
<keyword evidence="4" id="KW-1185">Reference proteome</keyword>
<proteinExistence type="predicted"/>
<evidence type="ECO:0000256" key="1">
    <source>
        <dbReference type="SAM" id="MobiDB-lite"/>
    </source>
</evidence>
<feature type="signal peptide" evidence="2">
    <location>
        <begin position="1"/>
        <end position="24"/>
    </location>
</feature>
<gene>
    <name evidence="3" type="ORF">QHF89_46290</name>
</gene>
<evidence type="ECO:0008006" key="5">
    <source>
        <dbReference type="Google" id="ProtNLM"/>
    </source>
</evidence>
<evidence type="ECO:0000313" key="3">
    <source>
        <dbReference type="EMBL" id="MDI1437005.1"/>
    </source>
</evidence>
<reference evidence="3 4" key="1">
    <citation type="submission" date="2023-04" db="EMBL/GenBank/DDBJ databases">
        <title>The genome sequence of Polyangium sorediatum DSM14670.</title>
        <authorList>
            <person name="Zhang X."/>
        </authorList>
    </citation>
    <scope>NUCLEOTIDE SEQUENCE [LARGE SCALE GENOMIC DNA]</scope>
    <source>
        <strain evidence="3 4">DSM 14670</strain>
    </source>
</reference>
<feature type="region of interest" description="Disordered" evidence="1">
    <location>
        <begin position="33"/>
        <end position="52"/>
    </location>
</feature>
<name>A0ABT6P8R3_9BACT</name>
<dbReference type="RefSeq" id="WP_136973052.1">
    <property type="nucleotide sequence ID" value="NZ_JARZHI010000102.1"/>
</dbReference>
<protein>
    <recommendedName>
        <fullName evidence="5">Lipoprotein</fullName>
    </recommendedName>
</protein>
<dbReference type="Proteomes" id="UP001160301">
    <property type="component" value="Unassembled WGS sequence"/>
</dbReference>
<accession>A0ABT6P8R3</accession>
<comment type="caution">
    <text evidence="3">The sequence shown here is derived from an EMBL/GenBank/DDBJ whole genome shotgun (WGS) entry which is preliminary data.</text>
</comment>
<organism evidence="3 4">
    <name type="scientific">Polyangium sorediatum</name>
    <dbReference type="NCBI Taxonomy" id="889274"/>
    <lineage>
        <taxon>Bacteria</taxon>
        <taxon>Pseudomonadati</taxon>
        <taxon>Myxococcota</taxon>
        <taxon>Polyangia</taxon>
        <taxon>Polyangiales</taxon>
        <taxon>Polyangiaceae</taxon>
        <taxon>Polyangium</taxon>
    </lineage>
</organism>
<sequence length="467" mass="49198">MTLRSFGSRVVLLPLVLALVPACAVEVVSSGGAAPAEGSSSGAPQPSTEPSAAYPGHGFVVHEWGTDTVVVGSDGSLQRGLHHEEEDLPSFVYDRIRAGTLPEATSVHVKMETPVTYFYSDKPMQARVQVAFPSGVLTQWYPAVASFYPWVAKANAAPNLLADADPVLDPSFPWSGPTCQEKYGIVGQGLLDWGEVEILPRGADVELPEASLDAFTWSHARAVDANAVRVTAVPTASGAPEAERFLFYRGLGNLTPPARVTAAASTVRVENTLPDALGALFVVNVGEAGGAFSVVPAGVSPGQTVDLEAPALAAAKTLDVFVEDLGASITTALDGAGLYHDESLAMVATWKRQWFRTPGLRVFYLAPQTWTDATLPLTVDPAPDHVTRVMMIRVEVITPDLEEGDVAAAKGLADPATEAAAKAHFLGLGRFAEPRLRRALGLLAEPSWGEPFLTAVTSAETRAAVGE</sequence>
<keyword evidence="2" id="KW-0732">Signal</keyword>
<dbReference type="EMBL" id="JARZHI010000102">
    <property type="protein sequence ID" value="MDI1437005.1"/>
    <property type="molecule type" value="Genomic_DNA"/>
</dbReference>
<evidence type="ECO:0000256" key="2">
    <source>
        <dbReference type="SAM" id="SignalP"/>
    </source>
</evidence>
<feature type="compositionally biased region" description="Low complexity" evidence="1">
    <location>
        <begin position="33"/>
        <end position="46"/>
    </location>
</feature>